<feature type="domain" description="Response regulatory" evidence="3">
    <location>
        <begin position="3"/>
        <end position="135"/>
    </location>
</feature>
<dbReference type="SUPFAM" id="SSF52172">
    <property type="entry name" value="CheY-like"/>
    <property type="match status" value="1"/>
</dbReference>
<dbReference type="CDD" id="cd00156">
    <property type="entry name" value="REC"/>
    <property type="match status" value="1"/>
</dbReference>
<feature type="modified residue" description="4-aspartylphosphate" evidence="2">
    <location>
        <position position="52"/>
    </location>
</feature>
<reference evidence="4 5" key="1">
    <citation type="submission" date="2019-12" db="EMBL/GenBank/DDBJ databases">
        <authorList>
            <person name="Li M."/>
        </authorList>
    </citation>
    <scope>NUCLEOTIDE SEQUENCE [LARGE SCALE GENOMIC DNA]</scope>
    <source>
        <strain evidence="4 5">GBMRC 2024</strain>
    </source>
</reference>
<dbReference type="AlphaFoldDB" id="A0A6L7G1Z3"/>
<dbReference type="Proteomes" id="UP000477911">
    <property type="component" value="Unassembled WGS sequence"/>
</dbReference>
<dbReference type="PANTHER" id="PTHR44591:SF3">
    <property type="entry name" value="RESPONSE REGULATORY DOMAIN-CONTAINING PROTEIN"/>
    <property type="match status" value="1"/>
</dbReference>
<dbReference type="Gene3D" id="3.40.50.2300">
    <property type="match status" value="1"/>
</dbReference>
<dbReference type="InterPro" id="IPR011006">
    <property type="entry name" value="CheY-like_superfamily"/>
</dbReference>
<evidence type="ECO:0000256" key="1">
    <source>
        <dbReference type="ARBA" id="ARBA00022553"/>
    </source>
</evidence>
<sequence>MARILLMEDEVDQAVMLSLIIEKRGHQVDIAASADEAIAKADATAYDLVITDLFVQQKGVQVGSGGLRLIGFLRNGTRTGPVATERSVPIIAMSGVLGGPSEGHFLKIAETTGANIRLEKPVPPQKLHAAIDDLLKG</sequence>
<dbReference type="Pfam" id="PF00072">
    <property type="entry name" value="Response_reg"/>
    <property type="match status" value="1"/>
</dbReference>
<comment type="caution">
    <text evidence="4">The sequence shown here is derived from an EMBL/GenBank/DDBJ whole genome shotgun (WGS) entry which is preliminary data.</text>
</comment>
<dbReference type="InterPro" id="IPR001789">
    <property type="entry name" value="Sig_transdc_resp-reg_receiver"/>
</dbReference>
<evidence type="ECO:0000313" key="4">
    <source>
        <dbReference type="EMBL" id="MXN18031.1"/>
    </source>
</evidence>
<organism evidence="4 5">
    <name type="scientific">Pseudooceanicola albus</name>
    <dbReference type="NCBI Taxonomy" id="2692189"/>
    <lineage>
        <taxon>Bacteria</taxon>
        <taxon>Pseudomonadati</taxon>
        <taxon>Pseudomonadota</taxon>
        <taxon>Alphaproteobacteria</taxon>
        <taxon>Rhodobacterales</taxon>
        <taxon>Paracoccaceae</taxon>
        <taxon>Pseudooceanicola</taxon>
    </lineage>
</organism>
<accession>A0A6L7G1Z3</accession>
<proteinExistence type="predicted"/>
<evidence type="ECO:0000313" key="5">
    <source>
        <dbReference type="Proteomes" id="UP000477911"/>
    </source>
</evidence>
<dbReference type="PROSITE" id="PS50110">
    <property type="entry name" value="RESPONSE_REGULATORY"/>
    <property type="match status" value="1"/>
</dbReference>
<dbReference type="EMBL" id="WUMU01000007">
    <property type="protein sequence ID" value="MXN18031.1"/>
    <property type="molecule type" value="Genomic_DNA"/>
</dbReference>
<name>A0A6L7G1Z3_9RHOB</name>
<evidence type="ECO:0000256" key="2">
    <source>
        <dbReference type="PROSITE-ProRule" id="PRU00169"/>
    </source>
</evidence>
<dbReference type="SMART" id="SM00448">
    <property type="entry name" value="REC"/>
    <property type="match status" value="1"/>
</dbReference>
<keyword evidence="5" id="KW-1185">Reference proteome</keyword>
<dbReference type="GO" id="GO:0000160">
    <property type="term" value="P:phosphorelay signal transduction system"/>
    <property type="evidence" value="ECO:0007669"/>
    <property type="project" value="InterPro"/>
</dbReference>
<dbReference type="RefSeq" id="WP_160893964.1">
    <property type="nucleotide sequence ID" value="NZ_WUMU01000007.1"/>
</dbReference>
<dbReference type="InterPro" id="IPR050595">
    <property type="entry name" value="Bact_response_regulator"/>
</dbReference>
<keyword evidence="1 2" id="KW-0597">Phosphoprotein</keyword>
<dbReference type="PANTHER" id="PTHR44591">
    <property type="entry name" value="STRESS RESPONSE REGULATOR PROTEIN 1"/>
    <property type="match status" value="1"/>
</dbReference>
<protein>
    <submittedName>
        <fullName evidence="4">Response regulator</fullName>
    </submittedName>
</protein>
<gene>
    <name evidence="4" type="ORF">GR170_09305</name>
</gene>
<evidence type="ECO:0000259" key="3">
    <source>
        <dbReference type="PROSITE" id="PS50110"/>
    </source>
</evidence>